<evidence type="ECO:0000313" key="16">
    <source>
        <dbReference type="Proteomes" id="UP000693941"/>
    </source>
</evidence>
<keyword evidence="4 10" id="KW-0479">Metal-binding</keyword>
<evidence type="ECO:0000256" key="1">
    <source>
        <dbReference type="ARBA" id="ARBA00022679"/>
    </source>
</evidence>
<evidence type="ECO:0000256" key="3">
    <source>
        <dbReference type="ARBA" id="ARBA00022695"/>
    </source>
</evidence>
<comment type="miscellaneous">
    <text evidence="10">A single active site specifically recognizes both ATP and CTP and is responsible for their addition.</text>
</comment>
<comment type="subunit">
    <text evidence="10">Homodimer.</text>
</comment>
<dbReference type="AlphaFoldDB" id="A0A8F5GX62"/>
<name>A0A8F5GX62_9CREN</name>
<sequence>MIEEEVLKIIKPTEEDKKGIEKVLEIIRERLNKLDFEVEGSFRKGTWLRQDTDVDVFVFYPKDVGKEYLERNVLNDIINRIKDLDYTLAYAEHPYVIVNINNVEVDIVPALRVESGDRAITAVDRTPFHTKYVTSHLDERGKDEVRLLKRFMKGIGVYGAELKVQGFSGYATELLVIYYGSFRKVLEAASKWKHPIKIELTKPMKAFSEPLIIPDPVDPRRNVTAAVSLKNIATFSVAAKYYLKNPSMEFFFPSKKVEEKIKGDVLILRLNLDEKSSEDIIWGQIKRSVNKIERALKQSGFRVIDIQAWGDTSNIVIAVQLESKNIGQYYLNIGPQYYSETIDDFIQKNDNIWVGEDGRLYSIKERKEYNAEAIAKKNIVLKVKYNIESYWLQNTEDQQIMKFLRKTPTWLK</sequence>
<feature type="binding site" evidence="10">
    <location>
        <position position="106"/>
    </location>
    <ligand>
        <name>Mg(2+)</name>
        <dbReference type="ChEBI" id="CHEBI:18420"/>
    </ligand>
</feature>
<dbReference type="GO" id="GO:0000049">
    <property type="term" value="F:tRNA binding"/>
    <property type="evidence" value="ECO:0007669"/>
    <property type="project" value="UniProtKB-UniRule"/>
</dbReference>
<feature type="binding site" evidence="10">
    <location>
        <position position="158"/>
    </location>
    <ligand>
        <name>ATP</name>
        <dbReference type="ChEBI" id="CHEBI:30616"/>
    </ligand>
</feature>
<dbReference type="Proteomes" id="UP000693941">
    <property type="component" value="Chromosome"/>
</dbReference>
<evidence type="ECO:0000256" key="5">
    <source>
        <dbReference type="ARBA" id="ARBA00022741"/>
    </source>
</evidence>
<gene>
    <name evidence="10" type="primary">cca</name>
    <name evidence="14" type="ORF">J5U21_02456</name>
    <name evidence="15" type="ORF">J5U22_02481</name>
</gene>
<dbReference type="Proteomes" id="UP000694036">
    <property type="component" value="Chromosome"/>
</dbReference>
<dbReference type="PIRSF" id="PIRSF005335">
    <property type="entry name" value="CCA_arch"/>
    <property type="match status" value="1"/>
</dbReference>
<dbReference type="PANTHER" id="PTHR39643:SF1">
    <property type="entry name" value="CCA-ADDING ENZYME"/>
    <property type="match status" value="1"/>
</dbReference>
<organism evidence="14 16">
    <name type="scientific">Saccharolobus shibatae</name>
    <dbReference type="NCBI Taxonomy" id="2286"/>
    <lineage>
        <taxon>Archaea</taxon>
        <taxon>Thermoproteota</taxon>
        <taxon>Thermoprotei</taxon>
        <taxon>Sulfolobales</taxon>
        <taxon>Sulfolobaceae</taxon>
        <taxon>Saccharolobus</taxon>
    </lineage>
</organism>
<dbReference type="NCBIfam" id="TIGR03671">
    <property type="entry name" value="cca_archaeal"/>
    <property type="match status" value="1"/>
</dbReference>
<feature type="binding site" evidence="10">
    <location>
        <position position="149"/>
    </location>
    <ligand>
        <name>ATP</name>
        <dbReference type="ChEBI" id="CHEBI:30616"/>
    </ligand>
</feature>
<evidence type="ECO:0000313" key="17">
    <source>
        <dbReference type="Proteomes" id="UP000694036"/>
    </source>
</evidence>
<keyword evidence="17" id="KW-1185">Reference proteome</keyword>
<dbReference type="GO" id="GO:0005524">
    <property type="term" value="F:ATP binding"/>
    <property type="evidence" value="ECO:0007669"/>
    <property type="project" value="UniProtKB-UniRule"/>
</dbReference>
<dbReference type="GO" id="GO:0000287">
    <property type="term" value="F:magnesium ion binding"/>
    <property type="evidence" value="ECO:0007669"/>
    <property type="project" value="UniProtKB-UniRule"/>
</dbReference>
<dbReference type="InterPro" id="IPR002934">
    <property type="entry name" value="Polymerase_NTP_transf_dom"/>
</dbReference>
<evidence type="ECO:0000256" key="8">
    <source>
        <dbReference type="ARBA" id="ARBA00022842"/>
    </source>
</evidence>
<dbReference type="Pfam" id="PF01909">
    <property type="entry name" value="NTP_transf_2"/>
    <property type="match status" value="1"/>
</dbReference>
<feature type="binding site" evidence="10">
    <location>
        <position position="149"/>
    </location>
    <ligand>
        <name>CTP</name>
        <dbReference type="ChEBI" id="CHEBI:37563"/>
    </ligand>
</feature>
<keyword evidence="8 10" id="KW-0460">Magnesium</keyword>
<comment type="catalytic activity">
    <reaction evidence="10">
        <text>a tRNA precursor + 2 CTP + ATP = a tRNA with a 3' CCA end + 3 diphosphate</text>
        <dbReference type="Rhea" id="RHEA:14433"/>
        <dbReference type="Rhea" id="RHEA-COMP:10465"/>
        <dbReference type="Rhea" id="RHEA-COMP:10468"/>
        <dbReference type="ChEBI" id="CHEBI:30616"/>
        <dbReference type="ChEBI" id="CHEBI:33019"/>
        <dbReference type="ChEBI" id="CHEBI:37563"/>
        <dbReference type="ChEBI" id="CHEBI:74896"/>
        <dbReference type="ChEBI" id="CHEBI:83071"/>
        <dbReference type="EC" id="2.7.7.72"/>
    </reaction>
</comment>
<feature type="binding site" evidence="10">
    <location>
        <position position="129"/>
    </location>
    <ligand>
        <name>ATP</name>
        <dbReference type="ChEBI" id="CHEBI:30616"/>
    </ligand>
</feature>
<evidence type="ECO:0000259" key="12">
    <source>
        <dbReference type="Pfam" id="PF09249"/>
    </source>
</evidence>
<dbReference type="PANTHER" id="PTHR39643">
    <property type="entry name" value="CCA-ADDING ENZYME"/>
    <property type="match status" value="1"/>
</dbReference>
<evidence type="ECO:0000256" key="4">
    <source>
        <dbReference type="ARBA" id="ARBA00022723"/>
    </source>
</evidence>
<dbReference type="InterPro" id="IPR015329">
    <property type="entry name" value="tRNA_NucTransf2"/>
</dbReference>
<dbReference type="InterPro" id="IPR008229">
    <property type="entry name" value="CCA-adding_arc"/>
</dbReference>
<feature type="domain" description="tRNA nucleotidyltransferase substrate binding" evidence="12">
    <location>
        <begin position="143"/>
        <end position="252"/>
    </location>
</feature>
<dbReference type="RefSeq" id="WP_218258382.1">
    <property type="nucleotide sequence ID" value="NZ_CP077713.1"/>
</dbReference>
<keyword evidence="7 10" id="KW-0067">ATP-binding</keyword>
<dbReference type="GeneID" id="65560869"/>
<evidence type="ECO:0000256" key="9">
    <source>
        <dbReference type="ARBA" id="ARBA00022884"/>
    </source>
</evidence>
<evidence type="ECO:0000256" key="6">
    <source>
        <dbReference type="ARBA" id="ARBA00022800"/>
    </source>
</evidence>
<reference evidence="14 17" key="1">
    <citation type="journal article" date="2021" name="Environ. Microbiol.">
        <title>New insights into the diversity and evolution of the archaeal mobilome from three complete genomes of Saccharolobus shibatae.</title>
        <authorList>
            <person name="Medvedeva S."/>
            <person name="Brandt D."/>
            <person name="Cvirkaite-Krupovic V."/>
            <person name="Liu Y."/>
            <person name="Severinov K."/>
            <person name="Ishino S."/>
            <person name="Ishino Y."/>
            <person name="Prangishvili D."/>
            <person name="Kalinowski J."/>
            <person name="Krupovic M."/>
        </authorList>
    </citation>
    <scope>NUCLEOTIDE SEQUENCE</scope>
    <source>
        <strain evidence="14">BEU9</strain>
        <strain evidence="15 17">S38A</strain>
    </source>
</reference>
<comment type="function">
    <text evidence="10">Catalyzes the addition and repair of the essential 3'-terminal CCA sequence in tRNAs without using a nucleic acid template. Adds these three nucleotides in the order of C, C, and A to the tRNA nucleotide-73, using CTP and ATP as substrates and producing inorganic pyrophosphate. tRNA 3'-terminal CCA addition is required both for tRNA processing and repair. Also involved in tRNA surveillance by mediating tandem CCA addition to generate a CCACCA at the 3' terminus of unstable tRNAs. While stable tRNAs receive only 3'-terminal CCA, unstable tRNAs are marked with CCACCA and rapidly degraded.</text>
</comment>
<feature type="binding site" evidence="10">
    <location>
        <position position="41"/>
    </location>
    <ligand>
        <name>CTP</name>
        <dbReference type="ChEBI" id="CHEBI:37563"/>
    </ligand>
</feature>
<feature type="binding site" evidence="10">
    <location>
        <position position="41"/>
    </location>
    <ligand>
        <name>ATP</name>
        <dbReference type="ChEBI" id="CHEBI:30616"/>
    </ligand>
</feature>
<proteinExistence type="inferred from homology"/>
<comment type="cofactor">
    <cofactor evidence="10">
        <name>Mg(2+)</name>
        <dbReference type="ChEBI" id="CHEBI:18420"/>
    </cofactor>
</comment>
<dbReference type="Pfam" id="PF21133">
    <property type="entry name" value="CAA_C"/>
    <property type="match status" value="1"/>
</dbReference>
<evidence type="ECO:0000313" key="15">
    <source>
        <dbReference type="EMBL" id="QXJ35933.1"/>
    </source>
</evidence>
<dbReference type="InterPro" id="IPR048833">
    <property type="entry name" value="CAA_C"/>
</dbReference>
<keyword evidence="5 10" id="KW-0547">Nucleotide-binding</keyword>
<evidence type="ECO:0000256" key="2">
    <source>
        <dbReference type="ARBA" id="ARBA00022694"/>
    </source>
</evidence>
<dbReference type="InterPro" id="IPR006116">
    <property type="entry name" value="NT_2-5OAS_ClassI-CCAase"/>
</dbReference>
<dbReference type="GO" id="GO:0004810">
    <property type="term" value="F:CCA tRNA nucleotidyltransferase activity"/>
    <property type="evidence" value="ECO:0007669"/>
    <property type="project" value="UniProtKB-UniRule"/>
</dbReference>
<accession>A0A8F5GX62</accession>
<dbReference type="HAMAP" id="MF_01264">
    <property type="entry name" value="CCA_arch"/>
    <property type="match status" value="1"/>
</dbReference>
<feature type="binding site" evidence="10">
    <location>
        <position position="44"/>
    </location>
    <ligand>
        <name>CTP</name>
        <dbReference type="ChEBI" id="CHEBI:37563"/>
    </ligand>
</feature>
<evidence type="ECO:0000259" key="11">
    <source>
        <dbReference type="Pfam" id="PF01909"/>
    </source>
</evidence>
<feature type="binding site" evidence="10">
    <location>
        <position position="55"/>
    </location>
    <ligand>
        <name>Mg(2+)</name>
        <dbReference type="ChEBI" id="CHEBI:18420"/>
    </ligand>
</feature>
<comment type="similarity">
    <text evidence="10">Belongs to the tRNA nucleotidyltransferase/poly(A) polymerase family. Archaeal CCA-adding enzyme subfamily.</text>
</comment>
<protein>
    <recommendedName>
        <fullName evidence="10">CCA-adding enzyme</fullName>
        <ecNumber evidence="10">2.7.7.72</ecNumber>
    </recommendedName>
    <alternativeName>
        <fullName evidence="10">CCA tRNA nucleotidyltransferase</fullName>
    </alternativeName>
    <alternativeName>
        <fullName evidence="10">tRNA CCA-pyrophosphorylase</fullName>
    </alternativeName>
    <alternativeName>
        <fullName evidence="10">tRNA adenylyl-/cytidylyl- transferase</fullName>
    </alternativeName>
    <alternativeName>
        <fullName evidence="10">tRNA nucleotidyltransferase</fullName>
    </alternativeName>
    <alternativeName>
        <fullName evidence="10">tRNA-NT</fullName>
    </alternativeName>
</protein>
<feature type="binding site" evidence="10">
    <location>
        <position position="53"/>
    </location>
    <ligand>
        <name>Mg(2+)</name>
        <dbReference type="ChEBI" id="CHEBI:18420"/>
    </ligand>
</feature>
<comment type="catalytic activity">
    <reaction evidence="10">
        <text>a tRNA with a 3' CCA end + 2 CTP + ATP = a tRNA with a 3' CCACCA end + 3 diphosphate</text>
        <dbReference type="Rhea" id="RHEA:76235"/>
        <dbReference type="Rhea" id="RHEA-COMP:10468"/>
        <dbReference type="Rhea" id="RHEA-COMP:18655"/>
        <dbReference type="ChEBI" id="CHEBI:30616"/>
        <dbReference type="ChEBI" id="CHEBI:33019"/>
        <dbReference type="ChEBI" id="CHEBI:37563"/>
        <dbReference type="ChEBI" id="CHEBI:83071"/>
        <dbReference type="ChEBI" id="CHEBI:195187"/>
    </reaction>
</comment>
<feature type="binding site" evidence="10">
    <location>
        <position position="129"/>
    </location>
    <ligand>
        <name>CTP</name>
        <dbReference type="ChEBI" id="CHEBI:37563"/>
    </ligand>
</feature>
<dbReference type="CDD" id="cd05400">
    <property type="entry name" value="NT_2-5OAS_ClassI-CCAase"/>
    <property type="match status" value="1"/>
</dbReference>
<keyword evidence="1 10" id="KW-0808">Transferase</keyword>
<keyword evidence="9 10" id="KW-0694">RNA-binding</keyword>
<dbReference type="GO" id="GO:0042245">
    <property type="term" value="P:RNA repair"/>
    <property type="evidence" value="ECO:0007669"/>
    <property type="project" value="UniProtKB-KW"/>
</dbReference>
<dbReference type="EC" id="2.7.7.72" evidence="10"/>
<evidence type="ECO:0000256" key="10">
    <source>
        <dbReference type="HAMAP-Rule" id="MF_01264"/>
    </source>
</evidence>
<keyword evidence="6 10" id="KW-0692">RNA repair</keyword>
<dbReference type="GO" id="GO:0001680">
    <property type="term" value="P:tRNA 3'-terminal CCA addition"/>
    <property type="evidence" value="ECO:0007669"/>
    <property type="project" value="UniProtKB-UniRule"/>
</dbReference>
<feature type="domain" description="CCA-adding enzyme C-terminal" evidence="13">
    <location>
        <begin position="275"/>
        <end position="380"/>
    </location>
</feature>
<evidence type="ECO:0000256" key="7">
    <source>
        <dbReference type="ARBA" id="ARBA00022840"/>
    </source>
</evidence>
<feature type="domain" description="Polymerase nucleotidyl transferase" evidence="11">
    <location>
        <begin position="20"/>
        <end position="129"/>
    </location>
</feature>
<evidence type="ECO:0000259" key="13">
    <source>
        <dbReference type="Pfam" id="PF21133"/>
    </source>
</evidence>
<evidence type="ECO:0000313" key="14">
    <source>
        <dbReference type="EMBL" id="QXJ32804.1"/>
    </source>
</evidence>
<dbReference type="EMBL" id="CP077715">
    <property type="protein sequence ID" value="QXJ32804.1"/>
    <property type="molecule type" value="Genomic_DNA"/>
</dbReference>
<keyword evidence="2 10" id="KW-0819">tRNA processing</keyword>
<keyword evidence="3 10" id="KW-0548">Nucleotidyltransferase</keyword>
<feature type="binding site" evidence="10">
    <location>
        <position position="158"/>
    </location>
    <ligand>
        <name>CTP</name>
        <dbReference type="ChEBI" id="CHEBI:37563"/>
    </ligand>
</feature>
<dbReference type="EMBL" id="CP077713">
    <property type="protein sequence ID" value="QXJ35933.1"/>
    <property type="molecule type" value="Genomic_DNA"/>
</dbReference>
<feature type="binding site" evidence="10">
    <location>
        <position position="44"/>
    </location>
    <ligand>
        <name>ATP</name>
        <dbReference type="ChEBI" id="CHEBI:30616"/>
    </ligand>
</feature>
<dbReference type="Pfam" id="PF09249">
    <property type="entry name" value="tRNA_NucTransf2"/>
    <property type="match status" value="1"/>
</dbReference>